<dbReference type="Gene3D" id="1.20.58.1290">
    <property type="entry name" value="CarD-like, C-terminal domain"/>
    <property type="match status" value="1"/>
</dbReference>
<dbReference type="InterPro" id="IPR042215">
    <property type="entry name" value="CarD-like_C"/>
</dbReference>
<dbReference type="PANTHER" id="PTHR38447">
    <property type="entry name" value="TRANSCRIPTION FACTOR YDEB-RELATED"/>
    <property type="match status" value="1"/>
</dbReference>
<feature type="domain" description="CarD-like/TRCF RNAP-interacting" evidence="1">
    <location>
        <begin position="2"/>
        <end position="114"/>
    </location>
</feature>
<organism evidence="2 3">
    <name type="scientific">Desulfuromonas acetoxidans (strain DSM 684 / 11070)</name>
    <dbReference type="NCBI Taxonomy" id="281689"/>
    <lineage>
        <taxon>Bacteria</taxon>
        <taxon>Pseudomonadati</taxon>
        <taxon>Thermodesulfobacteriota</taxon>
        <taxon>Desulfuromonadia</taxon>
        <taxon>Desulfuromonadales</taxon>
        <taxon>Desulfuromonadaceae</taxon>
        <taxon>Desulfuromonas</taxon>
    </lineage>
</organism>
<dbReference type="InterPro" id="IPR048792">
    <property type="entry name" value="CarD_C"/>
</dbReference>
<dbReference type="Gene3D" id="2.40.10.170">
    <property type="match status" value="1"/>
</dbReference>
<dbReference type="SMART" id="SM01058">
    <property type="entry name" value="CarD_TRCF"/>
    <property type="match status" value="1"/>
</dbReference>
<dbReference type="SUPFAM" id="SSF141259">
    <property type="entry name" value="CarD-like"/>
    <property type="match status" value="1"/>
</dbReference>
<evidence type="ECO:0000259" key="1">
    <source>
        <dbReference type="SMART" id="SM01058"/>
    </source>
</evidence>
<dbReference type="InterPro" id="IPR036101">
    <property type="entry name" value="CarD-like/TRCF_RID_sf"/>
</dbReference>
<sequence length="162" mass="18145">MLFSVGDKAVYPAQGVGIIESIETKEFSGEEHDFYVLRICDSDMTIMVPTANAEQVGMRGLVDKAHVQKVYDVLQNTDAMAGSISSWSRRQREYNEKIKSGDLLEVAAVLRELYMIGNGKELSYGEKKVLELARRLVVKEVAFAEGVEEDQICSRVEGVFHH</sequence>
<protein>
    <submittedName>
        <fullName evidence="2">Transcriptional regulator, CarD family</fullName>
    </submittedName>
</protein>
<reference evidence="2" key="2">
    <citation type="submission" date="2006-05" db="EMBL/GenBank/DDBJ databases">
        <title>Sequencing of the draft genome and assembly of Desulfuromonas acetoxidans DSM 684.</title>
        <authorList>
            <consortium name="US DOE Joint Genome Institute (JGI-PGF)"/>
            <person name="Copeland A."/>
            <person name="Lucas S."/>
            <person name="Lapidus A."/>
            <person name="Barry K."/>
            <person name="Detter J.C."/>
            <person name="Glavina del Rio T."/>
            <person name="Hammon N."/>
            <person name="Israni S."/>
            <person name="Dalin E."/>
            <person name="Tice H."/>
            <person name="Bruce D."/>
            <person name="Pitluck S."/>
            <person name="Richardson P."/>
        </authorList>
    </citation>
    <scope>NUCLEOTIDE SEQUENCE [LARGE SCALE GENOMIC DNA]</scope>
    <source>
        <strain evidence="2">DSM 684</strain>
    </source>
</reference>
<dbReference type="GO" id="GO:0009303">
    <property type="term" value="P:rRNA transcription"/>
    <property type="evidence" value="ECO:0007669"/>
    <property type="project" value="TreeGrafter"/>
</dbReference>
<keyword evidence="3" id="KW-1185">Reference proteome</keyword>
<reference evidence="2" key="1">
    <citation type="submission" date="2006-05" db="EMBL/GenBank/DDBJ databases">
        <title>Annotation of the draft genome assembly of Desulfuromonas acetoxidans DSM 684.</title>
        <authorList>
            <consortium name="US DOE Joint Genome Institute (JGI-ORNL)"/>
            <person name="Larimer F."/>
            <person name="Land M."/>
            <person name="Hauser L."/>
        </authorList>
    </citation>
    <scope>NUCLEOTIDE SEQUENCE [LARGE SCALE GENOMIC DNA]</scope>
    <source>
        <strain evidence="2">DSM 684</strain>
    </source>
</reference>
<evidence type="ECO:0000313" key="2">
    <source>
        <dbReference type="EMBL" id="EAT16680.1"/>
    </source>
</evidence>
<accession>Q1K1V9</accession>
<dbReference type="Proteomes" id="UP000005695">
    <property type="component" value="Unassembled WGS sequence"/>
</dbReference>
<dbReference type="EMBL" id="AAEW02000004">
    <property type="protein sequence ID" value="EAT16680.1"/>
    <property type="molecule type" value="Genomic_DNA"/>
</dbReference>
<proteinExistence type="predicted"/>
<evidence type="ECO:0000313" key="3">
    <source>
        <dbReference type="Proteomes" id="UP000005695"/>
    </source>
</evidence>
<dbReference type="InterPro" id="IPR052531">
    <property type="entry name" value="CarD-like_regulator"/>
</dbReference>
<comment type="caution">
    <text evidence="2">The sequence shown here is derived from an EMBL/GenBank/DDBJ whole genome shotgun (WGS) entry which is preliminary data.</text>
</comment>
<dbReference type="RefSeq" id="WP_005998782.1">
    <property type="nucleotide sequence ID" value="NZ_AAEW02000004.1"/>
</dbReference>
<dbReference type="Pfam" id="PF02559">
    <property type="entry name" value="CarD_TRCF_RID"/>
    <property type="match status" value="1"/>
</dbReference>
<dbReference type="AlphaFoldDB" id="Q1K1V9"/>
<dbReference type="PANTHER" id="PTHR38447:SF1">
    <property type="entry name" value="RNA POLYMERASE-BINDING TRANSCRIPTION FACTOR CARD"/>
    <property type="match status" value="1"/>
</dbReference>
<dbReference type="InterPro" id="IPR003711">
    <property type="entry name" value="CarD-like/TRCF_RID"/>
</dbReference>
<gene>
    <name evidence="2" type="ORF">Dace_2775</name>
</gene>
<dbReference type="Pfam" id="PF21095">
    <property type="entry name" value="CarD_C"/>
    <property type="match status" value="1"/>
</dbReference>
<name>Q1K1V9_DESA6</name>